<protein>
    <recommendedName>
        <fullName evidence="2">mannose-1-phosphate guanylyltransferase</fullName>
        <ecNumber evidence="2">2.7.7.13</ecNumber>
    </recommendedName>
</protein>
<evidence type="ECO:0000256" key="1">
    <source>
        <dbReference type="ARBA" id="ARBA00006115"/>
    </source>
</evidence>
<dbReference type="InterPro" id="IPR051161">
    <property type="entry name" value="Mannose-6P_isomerase_type2"/>
</dbReference>
<dbReference type="GO" id="GO:0009298">
    <property type="term" value="P:GDP-mannose biosynthetic process"/>
    <property type="evidence" value="ECO:0007669"/>
    <property type="project" value="TreeGrafter"/>
</dbReference>
<dbReference type="AlphaFoldDB" id="A0A345ZW99"/>
<keyword evidence="5" id="KW-0547">Nucleotide-binding</keyword>
<keyword evidence="6" id="KW-0342">GTP-binding</keyword>
<evidence type="ECO:0000256" key="4">
    <source>
        <dbReference type="ARBA" id="ARBA00022695"/>
    </source>
</evidence>
<dbReference type="KEGG" id="ptaw:DW352_12130"/>
<evidence type="ECO:0000256" key="2">
    <source>
        <dbReference type="ARBA" id="ARBA00012387"/>
    </source>
</evidence>
<evidence type="ECO:0000313" key="12">
    <source>
        <dbReference type="EMBL" id="AXK81196.1"/>
    </source>
</evidence>
<dbReference type="FunFam" id="2.60.120.10:FF:000032">
    <property type="entry name" value="Mannose-1-phosphate guanylyltransferase/mannose-6-phosphate isomerase"/>
    <property type="match status" value="1"/>
</dbReference>
<dbReference type="GO" id="GO:0016853">
    <property type="term" value="F:isomerase activity"/>
    <property type="evidence" value="ECO:0007669"/>
    <property type="project" value="UniProtKB-KW"/>
</dbReference>
<dbReference type="Pfam" id="PF22640">
    <property type="entry name" value="ManC_GMP_beta-helix"/>
    <property type="match status" value="1"/>
</dbReference>
<name>A0A345ZW99_9HYPH</name>
<dbReference type="InterPro" id="IPR014710">
    <property type="entry name" value="RmlC-like_jellyroll"/>
</dbReference>
<keyword evidence="3 12" id="KW-0808">Transferase</keyword>
<dbReference type="InterPro" id="IPR005835">
    <property type="entry name" value="NTP_transferase_dom"/>
</dbReference>
<evidence type="ECO:0000313" key="13">
    <source>
        <dbReference type="Proteomes" id="UP000254889"/>
    </source>
</evidence>
<dbReference type="EMBL" id="CP031417">
    <property type="protein sequence ID" value="AXK81196.1"/>
    <property type="molecule type" value="Genomic_DNA"/>
</dbReference>
<dbReference type="Pfam" id="PF00483">
    <property type="entry name" value="NTP_transferase"/>
    <property type="match status" value="1"/>
</dbReference>
<evidence type="ECO:0000259" key="11">
    <source>
        <dbReference type="Pfam" id="PF22640"/>
    </source>
</evidence>
<dbReference type="SUPFAM" id="SSF53448">
    <property type="entry name" value="Nucleotide-diphospho-sugar transferases"/>
    <property type="match status" value="1"/>
</dbReference>
<dbReference type="InterPro" id="IPR049577">
    <property type="entry name" value="GMPP_N"/>
</dbReference>
<dbReference type="InterPro" id="IPR054566">
    <property type="entry name" value="ManC/GMP-like_b-helix"/>
</dbReference>
<dbReference type="InterPro" id="IPR001538">
    <property type="entry name" value="Man6P_isomerase-2_C"/>
</dbReference>
<evidence type="ECO:0000256" key="5">
    <source>
        <dbReference type="ARBA" id="ARBA00022741"/>
    </source>
</evidence>
<dbReference type="GO" id="GO:0004475">
    <property type="term" value="F:mannose-1-phosphate guanylyltransferase (GTP) activity"/>
    <property type="evidence" value="ECO:0007669"/>
    <property type="project" value="UniProtKB-EC"/>
</dbReference>
<dbReference type="GO" id="GO:0000271">
    <property type="term" value="P:polysaccharide biosynthetic process"/>
    <property type="evidence" value="ECO:0007669"/>
    <property type="project" value="InterPro"/>
</dbReference>
<dbReference type="EC" id="2.7.7.13" evidence="2"/>
<feature type="domain" description="MannoseP isomerase/GMP-like beta-helix" evidence="11">
    <location>
        <begin position="294"/>
        <end position="347"/>
    </location>
</feature>
<evidence type="ECO:0000259" key="10">
    <source>
        <dbReference type="Pfam" id="PF01050"/>
    </source>
</evidence>
<dbReference type="Gene3D" id="3.90.550.10">
    <property type="entry name" value="Spore Coat Polysaccharide Biosynthesis Protein SpsA, Chain A"/>
    <property type="match status" value="1"/>
</dbReference>
<dbReference type="SUPFAM" id="SSF51182">
    <property type="entry name" value="RmlC-like cupins"/>
    <property type="match status" value="1"/>
</dbReference>
<dbReference type="PANTHER" id="PTHR46390:SF1">
    <property type="entry name" value="MANNOSE-1-PHOSPHATE GUANYLYLTRANSFERASE"/>
    <property type="match status" value="1"/>
</dbReference>
<dbReference type="GO" id="GO:0005525">
    <property type="term" value="F:GTP binding"/>
    <property type="evidence" value="ECO:0007669"/>
    <property type="project" value="UniProtKB-KW"/>
</dbReference>
<keyword evidence="4 12" id="KW-0548">Nucleotidyltransferase</keyword>
<dbReference type="CDD" id="cd02213">
    <property type="entry name" value="cupin_PMI_typeII_C"/>
    <property type="match status" value="1"/>
</dbReference>
<proteinExistence type="inferred from homology"/>
<comment type="catalytic activity">
    <reaction evidence="7">
        <text>alpha-D-mannose 1-phosphate + GTP + H(+) = GDP-alpha-D-mannose + diphosphate</text>
        <dbReference type="Rhea" id="RHEA:15229"/>
        <dbReference type="ChEBI" id="CHEBI:15378"/>
        <dbReference type="ChEBI" id="CHEBI:33019"/>
        <dbReference type="ChEBI" id="CHEBI:37565"/>
        <dbReference type="ChEBI" id="CHEBI:57527"/>
        <dbReference type="ChEBI" id="CHEBI:58409"/>
        <dbReference type="EC" id="2.7.7.13"/>
    </reaction>
</comment>
<dbReference type="NCBIfam" id="TIGR01479">
    <property type="entry name" value="GMP_PMI"/>
    <property type="match status" value="1"/>
</dbReference>
<feature type="domain" description="Nucleotidyl transferase" evidence="9">
    <location>
        <begin position="7"/>
        <end position="285"/>
    </location>
</feature>
<evidence type="ECO:0000259" key="9">
    <source>
        <dbReference type="Pfam" id="PF00483"/>
    </source>
</evidence>
<gene>
    <name evidence="12" type="ORF">DW352_12130</name>
</gene>
<dbReference type="OrthoDB" id="9806359at2"/>
<dbReference type="RefSeq" id="WP_115691570.1">
    <property type="nucleotide sequence ID" value="NZ_CP031417.1"/>
</dbReference>
<comment type="similarity">
    <text evidence="1 8">Belongs to the mannose-6-phosphate isomerase type 2 family.</text>
</comment>
<evidence type="ECO:0000256" key="8">
    <source>
        <dbReference type="RuleBase" id="RU004190"/>
    </source>
</evidence>
<accession>A0A345ZW99</accession>
<dbReference type="Proteomes" id="UP000254889">
    <property type="component" value="Chromosome"/>
</dbReference>
<sequence>MSSPIIPVLLAGGAGTRLWPVSRDALPKQFLPLVGERSTYQETLLRVKDPMFGPPIVVTGPHFHFFAQRQAEEIGVDATVVIEPMRRDSGPAIAAAAAIARARDPEAIVLALAADHIILDLEAFRATCDHGRDAAENGSIVTFGIKPAEPRTSYGYILPGDSVGGNGVKRVERFVEKPDAATAARYVMDGYLWNSGNFLFRADVLLDELARFVPDMHAAVEGAVAHATTDLGFLRLDPDSFARAPQKSIDYAVMEKTDRAAVVAGDFRWSDVGSWDALFDIAPRDDEGNVLQGPVVAMDSRNCVVHSDGRLTAAVGLEDMVVVSTSDAVMVVPRARSQDVRDLVAKLKTRNSPEASNHRRMHRPWGYYESIDMGERFQVKRIVVIPGEMLSLQRHRHRSEHWIVVRGTAEVTINETIRAVHENESVYIPIGSVHRLANQGRIPLELIEVQTGSYLGEDDIVRLEDIYQRH</sequence>
<dbReference type="FunFam" id="3.90.550.10:FF:000046">
    <property type="entry name" value="Mannose-1-phosphate guanylyltransferase (GDP)"/>
    <property type="match status" value="1"/>
</dbReference>
<keyword evidence="13" id="KW-1185">Reference proteome</keyword>
<feature type="domain" description="Mannose-6-phosphate isomerase type II C-terminal" evidence="10">
    <location>
        <begin position="353"/>
        <end position="465"/>
    </location>
</feature>
<dbReference type="Gene3D" id="2.60.120.10">
    <property type="entry name" value="Jelly Rolls"/>
    <property type="match status" value="1"/>
</dbReference>
<evidence type="ECO:0000256" key="3">
    <source>
        <dbReference type="ARBA" id="ARBA00022679"/>
    </source>
</evidence>
<evidence type="ECO:0000256" key="7">
    <source>
        <dbReference type="ARBA" id="ARBA00047343"/>
    </source>
</evidence>
<keyword evidence="12" id="KW-0413">Isomerase</keyword>
<organism evidence="12 13">
    <name type="scientific">Pseudolabrys taiwanensis</name>
    <dbReference type="NCBI Taxonomy" id="331696"/>
    <lineage>
        <taxon>Bacteria</taxon>
        <taxon>Pseudomonadati</taxon>
        <taxon>Pseudomonadota</taxon>
        <taxon>Alphaproteobacteria</taxon>
        <taxon>Hyphomicrobiales</taxon>
        <taxon>Xanthobacteraceae</taxon>
        <taxon>Pseudolabrys</taxon>
    </lineage>
</organism>
<dbReference type="PANTHER" id="PTHR46390">
    <property type="entry name" value="MANNOSE-1-PHOSPHATE GUANYLYLTRANSFERASE"/>
    <property type="match status" value="1"/>
</dbReference>
<dbReference type="InterPro" id="IPR011051">
    <property type="entry name" value="RmlC_Cupin_sf"/>
</dbReference>
<dbReference type="CDD" id="cd02509">
    <property type="entry name" value="GDP-M1P_Guanylyltransferase"/>
    <property type="match status" value="1"/>
</dbReference>
<dbReference type="InterPro" id="IPR006375">
    <property type="entry name" value="Man1P_GuaTrfase/Man6P_Isoase"/>
</dbReference>
<evidence type="ECO:0000256" key="6">
    <source>
        <dbReference type="ARBA" id="ARBA00023134"/>
    </source>
</evidence>
<reference evidence="12 13" key="1">
    <citation type="submission" date="2018-07" db="EMBL/GenBank/DDBJ databases">
        <authorList>
            <person name="Quirk P.G."/>
            <person name="Krulwich T.A."/>
        </authorList>
    </citation>
    <scope>NUCLEOTIDE SEQUENCE [LARGE SCALE GENOMIC DNA]</scope>
    <source>
        <strain evidence="12 13">CC-BB4</strain>
    </source>
</reference>
<dbReference type="InterPro" id="IPR029044">
    <property type="entry name" value="Nucleotide-diphossugar_trans"/>
</dbReference>
<dbReference type="Pfam" id="PF01050">
    <property type="entry name" value="MannoseP_isomer"/>
    <property type="match status" value="1"/>
</dbReference>